<proteinExistence type="predicted"/>
<organism evidence="3">
    <name type="scientific">Eremomyces bilateralis CBS 781.70</name>
    <dbReference type="NCBI Taxonomy" id="1392243"/>
    <lineage>
        <taxon>Eukaryota</taxon>
        <taxon>Fungi</taxon>
        <taxon>Dikarya</taxon>
        <taxon>Ascomycota</taxon>
        <taxon>Pezizomycotina</taxon>
        <taxon>Dothideomycetes</taxon>
        <taxon>Dothideomycetes incertae sedis</taxon>
        <taxon>Eremomycetales</taxon>
        <taxon>Eremomycetaceae</taxon>
        <taxon>Eremomyces</taxon>
    </lineage>
</organism>
<dbReference type="RefSeq" id="XP_033537692.1">
    <property type="nucleotide sequence ID" value="XM_033677310.1"/>
</dbReference>
<evidence type="ECO:0000313" key="4">
    <source>
        <dbReference type="Proteomes" id="UP000504638"/>
    </source>
</evidence>
<reference evidence="5" key="3">
    <citation type="submission" date="2025-04" db="UniProtKB">
        <authorList>
            <consortium name="RefSeq"/>
        </authorList>
    </citation>
    <scope>IDENTIFICATION</scope>
    <source>
        <strain evidence="5">CBS 781.70</strain>
    </source>
</reference>
<reference evidence="5" key="2">
    <citation type="submission" date="2020-04" db="EMBL/GenBank/DDBJ databases">
        <authorList>
            <consortium name="NCBI Genome Project"/>
        </authorList>
    </citation>
    <scope>NUCLEOTIDE SEQUENCE</scope>
    <source>
        <strain evidence="5">CBS 781.70</strain>
    </source>
</reference>
<evidence type="ECO:0000259" key="2">
    <source>
        <dbReference type="Pfam" id="PF06985"/>
    </source>
</evidence>
<dbReference type="Proteomes" id="UP000504638">
    <property type="component" value="Unplaced"/>
</dbReference>
<dbReference type="AlphaFoldDB" id="A0A6G1GDU7"/>
<reference evidence="3 5" key="1">
    <citation type="submission" date="2020-01" db="EMBL/GenBank/DDBJ databases">
        <authorList>
            <consortium name="DOE Joint Genome Institute"/>
            <person name="Haridas S."/>
            <person name="Albert R."/>
            <person name="Binder M."/>
            <person name="Bloem J."/>
            <person name="Labutti K."/>
            <person name="Salamov A."/>
            <person name="Andreopoulos B."/>
            <person name="Baker S.E."/>
            <person name="Barry K."/>
            <person name="Bills G."/>
            <person name="Bluhm B.H."/>
            <person name="Cannon C."/>
            <person name="Castanera R."/>
            <person name="Culley D.E."/>
            <person name="Daum C."/>
            <person name="Ezra D."/>
            <person name="Gonzalez J.B."/>
            <person name="Henrissat B."/>
            <person name="Kuo A."/>
            <person name="Liang C."/>
            <person name="Lipzen A."/>
            <person name="Lutzoni F."/>
            <person name="Magnuson J."/>
            <person name="Mondo S."/>
            <person name="Nolan M."/>
            <person name="Ohm R."/>
            <person name="Pangilinan J."/>
            <person name="Park H.-J."/>
            <person name="Ramirez L."/>
            <person name="Alfaro M."/>
            <person name="Sun H."/>
            <person name="Tritt A."/>
            <person name="Yoshinaga Y."/>
            <person name="Zwiers L.-H."/>
            <person name="Turgeon B.G."/>
            <person name="Goodwin S.B."/>
            <person name="Spatafora J.W."/>
            <person name="Crous P.W."/>
            <person name="Grigoriev I.V."/>
        </authorList>
    </citation>
    <scope>NUCLEOTIDE SEQUENCE</scope>
    <source>
        <strain evidence="3 5">CBS 781.70</strain>
    </source>
</reference>
<dbReference type="GeneID" id="54417880"/>
<dbReference type="InterPro" id="IPR052895">
    <property type="entry name" value="HetReg/Transcr_Mod"/>
</dbReference>
<feature type="region of interest" description="Disordered" evidence="1">
    <location>
        <begin position="38"/>
        <end position="58"/>
    </location>
</feature>
<dbReference type="Pfam" id="PF06985">
    <property type="entry name" value="HET"/>
    <property type="match status" value="1"/>
</dbReference>
<feature type="domain" description="Heterokaryon incompatibility" evidence="2">
    <location>
        <begin position="111"/>
        <end position="251"/>
    </location>
</feature>
<sequence>MSAAEQDLAKVLEHLLAHSAAEEVGGVLERLGRGYSVPENFGPIDPESEEPATEDQKQCPPLELLNSEGAAAIYTPLKEGEIRLVRLHPETDECPIQCSLLNVKKSAGSEYVAISYVCKGGQSDPRTIHLNGTPWKITQNLESALLHLRDRSRNVLLWVDALAINQNNIQERNNQVSIMQRIYSGAERTIIWLTPFDDPLVALYINLANLIASNKLLIDQVHLEEVPLWVLSCTLSISNLSYWRRVWVTQEVMFSHDVTIRYGARAIEYHAFSDLWSRLCEKFKYLPTRLNNPTSTLLTRVAEISARMMRFGPNALPQAGSALEGKYISLYDWQNFIPWKHASDLRDTVFAYHGCFPPAVRSLIAVDYYKPVEEIWTRMTRIFIEESKSLDIILKICDKTLSLPSWVPHWATARRSSPATQKDICASGQLPAFYHFLDLTDILHLHGVAIGIVESVASFGIESVAFTELDRMSRASEVPGSKIKEYVDFLCRDFNIHEDSAAKDDLIAAV</sequence>
<evidence type="ECO:0000313" key="5">
    <source>
        <dbReference type="RefSeq" id="XP_033537692.1"/>
    </source>
</evidence>
<accession>A0A6G1GDU7</accession>
<dbReference type="PANTHER" id="PTHR24148:SF73">
    <property type="entry name" value="HET DOMAIN PROTEIN (AFU_ORTHOLOGUE AFUA_8G01020)"/>
    <property type="match status" value="1"/>
</dbReference>
<gene>
    <name evidence="3 5" type="ORF">P152DRAFT_427800</name>
</gene>
<protein>
    <recommendedName>
        <fullName evidence="2">Heterokaryon incompatibility domain-containing protein</fullName>
    </recommendedName>
</protein>
<dbReference type="InterPro" id="IPR010730">
    <property type="entry name" value="HET"/>
</dbReference>
<feature type="non-terminal residue" evidence="3">
    <location>
        <position position="510"/>
    </location>
</feature>
<name>A0A6G1GDU7_9PEZI</name>
<dbReference type="EMBL" id="ML975150">
    <property type="protein sequence ID" value="KAF1816061.1"/>
    <property type="molecule type" value="Genomic_DNA"/>
</dbReference>
<dbReference type="PANTHER" id="PTHR24148">
    <property type="entry name" value="ANKYRIN REPEAT DOMAIN-CONTAINING PROTEIN 39 HOMOLOG-RELATED"/>
    <property type="match status" value="1"/>
</dbReference>
<evidence type="ECO:0000256" key="1">
    <source>
        <dbReference type="SAM" id="MobiDB-lite"/>
    </source>
</evidence>
<dbReference type="OrthoDB" id="194358at2759"/>
<keyword evidence="4" id="KW-1185">Reference proteome</keyword>
<evidence type="ECO:0000313" key="3">
    <source>
        <dbReference type="EMBL" id="KAF1816061.1"/>
    </source>
</evidence>